<dbReference type="AlphaFoldDB" id="A0A4U6W5E4"/>
<evidence type="ECO:0000256" key="1">
    <source>
        <dbReference type="SAM" id="MobiDB-lite"/>
    </source>
</evidence>
<gene>
    <name evidence="2" type="ORF">SEVIR_1G060850v2</name>
</gene>
<dbReference type="Proteomes" id="UP000298652">
    <property type="component" value="Chromosome 1"/>
</dbReference>
<evidence type="ECO:0000313" key="3">
    <source>
        <dbReference type="Proteomes" id="UP000298652"/>
    </source>
</evidence>
<dbReference type="Gramene" id="TKW37631">
    <property type="protein sequence ID" value="TKW37631"/>
    <property type="gene ID" value="SEVIR_1G060850v2"/>
</dbReference>
<sequence length="29" mass="2834">MPICHGLATGRRKGAGIVHGGERGSAASS</sequence>
<accession>A0A4U6W5E4</accession>
<name>A0A4U6W5E4_SETVI</name>
<organism evidence="2 3">
    <name type="scientific">Setaria viridis</name>
    <name type="common">Green bristlegrass</name>
    <name type="synonym">Setaria italica subsp. viridis</name>
    <dbReference type="NCBI Taxonomy" id="4556"/>
    <lineage>
        <taxon>Eukaryota</taxon>
        <taxon>Viridiplantae</taxon>
        <taxon>Streptophyta</taxon>
        <taxon>Embryophyta</taxon>
        <taxon>Tracheophyta</taxon>
        <taxon>Spermatophyta</taxon>
        <taxon>Magnoliopsida</taxon>
        <taxon>Liliopsida</taxon>
        <taxon>Poales</taxon>
        <taxon>Poaceae</taxon>
        <taxon>PACMAD clade</taxon>
        <taxon>Panicoideae</taxon>
        <taxon>Panicodae</taxon>
        <taxon>Paniceae</taxon>
        <taxon>Cenchrinae</taxon>
        <taxon>Setaria</taxon>
    </lineage>
</organism>
<keyword evidence="3" id="KW-1185">Reference proteome</keyword>
<feature type="region of interest" description="Disordered" evidence="1">
    <location>
        <begin position="1"/>
        <end position="29"/>
    </location>
</feature>
<dbReference type="EMBL" id="CM016552">
    <property type="protein sequence ID" value="TKW37631.1"/>
    <property type="molecule type" value="Genomic_DNA"/>
</dbReference>
<proteinExistence type="predicted"/>
<reference evidence="2" key="1">
    <citation type="submission" date="2019-03" db="EMBL/GenBank/DDBJ databases">
        <title>WGS assembly of Setaria viridis.</title>
        <authorList>
            <person name="Huang P."/>
            <person name="Jenkins J."/>
            <person name="Grimwood J."/>
            <person name="Barry K."/>
            <person name="Healey A."/>
            <person name="Mamidi S."/>
            <person name="Sreedasyam A."/>
            <person name="Shu S."/>
            <person name="Feldman M."/>
            <person name="Wu J."/>
            <person name="Yu Y."/>
            <person name="Chen C."/>
            <person name="Johnson J."/>
            <person name="Rokhsar D."/>
            <person name="Baxter I."/>
            <person name="Schmutz J."/>
            <person name="Brutnell T."/>
            <person name="Kellogg E."/>
        </authorList>
    </citation>
    <scope>NUCLEOTIDE SEQUENCE [LARGE SCALE GENOMIC DNA]</scope>
</reference>
<evidence type="ECO:0000313" key="2">
    <source>
        <dbReference type="EMBL" id="TKW37631.1"/>
    </source>
</evidence>
<protein>
    <submittedName>
        <fullName evidence="2">Uncharacterized protein</fullName>
    </submittedName>
</protein>